<gene>
    <name evidence="2" type="ORF">IV38_GL000938</name>
</gene>
<dbReference type="PATRIC" id="fig|81857.3.peg.942"/>
<reference evidence="2 3" key="1">
    <citation type="journal article" date="2015" name="Genome Announc.">
        <title>Expanding the biotechnology potential of lactobacilli through comparative genomics of 213 strains and associated genera.</title>
        <authorList>
            <person name="Sun Z."/>
            <person name="Harris H.M."/>
            <person name="McCann A."/>
            <person name="Guo C."/>
            <person name="Argimon S."/>
            <person name="Zhang W."/>
            <person name="Yang X."/>
            <person name="Jeffery I.B."/>
            <person name="Cooney J.C."/>
            <person name="Kagawa T.F."/>
            <person name="Liu W."/>
            <person name="Song Y."/>
            <person name="Salvetti E."/>
            <person name="Wrobel A."/>
            <person name="Rasinkangas P."/>
            <person name="Parkhill J."/>
            <person name="Rea M.C."/>
            <person name="O'Sullivan O."/>
            <person name="Ritari J."/>
            <person name="Douillard F.P."/>
            <person name="Paul Ross R."/>
            <person name="Yang R."/>
            <person name="Briner A.E."/>
            <person name="Felis G.E."/>
            <person name="de Vos W.M."/>
            <person name="Barrangou R."/>
            <person name="Klaenhammer T.R."/>
            <person name="Caufield P.W."/>
            <person name="Cui Y."/>
            <person name="Zhang H."/>
            <person name="O'Toole P.W."/>
        </authorList>
    </citation>
    <scope>NUCLEOTIDE SEQUENCE [LARGE SCALE GENOMIC DNA]</scope>
    <source>
        <strain evidence="2 3">ATCC BAA-66</strain>
    </source>
</reference>
<dbReference type="CDD" id="cd05826">
    <property type="entry name" value="Sortase_B"/>
    <property type="match status" value="1"/>
</dbReference>
<dbReference type="Pfam" id="PF04203">
    <property type="entry name" value="Sortase"/>
    <property type="match status" value="1"/>
</dbReference>
<dbReference type="EMBL" id="JQAT01000002">
    <property type="protein sequence ID" value="KRN28734.1"/>
    <property type="molecule type" value="Genomic_DNA"/>
</dbReference>
<dbReference type="RefSeq" id="WP_057769095.1">
    <property type="nucleotide sequence ID" value="NZ_JQAT01000002.1"/>
</dbReference>
<organism evidence="2 3">
    <name type="scientific">Lactobacillus selangorensis</name>
    <dbReference type="NCBI Taxonomy" id="81857"/>
    <lineage>
        <taxon>Bacteria</taxon>
        <taxon>Bacillati</taxon>
        <taxon>Bacillota</taxon>
        <taxon>Bacilli</taxon>
        <taxon>Lactobacillales</taxon>
        <taxon>Lactobacillaceae</taxon>
        <taxon>Lactobacillus</taxon>
    </lineage>
</organism>
<proteinExistence type="predicted"/>
<sequence length="261" mass="29846">MKSIRSKISTLLLILLFLGGLVVSGHFLYQRLQVDHEKQTTAALAKRVTQKRPAAPHMPAEGRLKINWTKLQQVNPRIKAWIYIPGTHINEPILQGPDNDFYLHHDERNQASILGQIFMDYRNQADFADQNTFIYGHYTHSGERFADLDHYLNQSFLNKHPHVYLYTPTHQYVGTVFAVQSNSAFSQANTHKFTNRRQFSAYLAYLKKHSTVKTKQRTKTIHKVATLWTCTEQATTDDSGTAVSADKARTFVSVSLKKASL</sequence>
<dbReference type="GO" id="GO:0016787">
    <property type="term" value="F:hydrolase activity"/>
    <property type="evidence" value="ECO:0007669"/>
    <property type="project" value="UniProtKB-KW"/>
</dbReference>
<evidence type="ECO:0000313" key="3">
    <source>
        <dbReference type="Proteomes" id="UP000051751"/>
    </source>
</evidence>
<dbReference type="SUPFAM" id="SSF63817">
    <property type="entry name" value="Sortase"/>
    <property type="match status" value="1"/>
</dbReference>
<dbReference type="NCBIfam" id="TIGR03064">
    <property type="entry name" value="sortase_srtB"/>
    <property type="match status" value="1"/>
</dbReference>
<dbReference type="Proteomes" id="UP000051751">
    <property type="component" value="Unassembled WGS sequence"/>
</dbReference>
<dbReference type="OrthoDB" id="9806013at2"/>
<accession>A0A0R2FKF4</accession>
<evidence type="ECO:0000256" key="1">
    <source>
        <dbReference type="ARBA" id="ARBA00022801"/>
    </source>
</evidence>
<comment type="caution">
    <text evidence="2">The sequence shown here is derived from an EMBL/GenBank/DDBJ whole genome shotgun (WGS) entry which is preliminary data.</text>
</comment>
<dbReference type="InterPro" id="IPR023365">
    <property type="entry name" value="Sortase_dom-sf"/>
</dbReference>
<keyword evidence="1" id="KW-0378">Hydrolase</keyword>
<dbReference type="InterPro" id="IPR005754">
    <property type="entry name" value="Sortase"/>
</dbReference>
<dbReference type="InterPro" id="IPR009835">
    <property type="entry name" value="SrtB"/>
</dbReference>
<dbReference type="AlphaFoldDB" id="A0A0R2FKF4"/>
<evidence type="ECO:0000313" key="2">
    <source>
        <dbReference type="EMBL" id="KRN28734.1"/>
    </source>
</evidence>
<dbReference type="Gene3D" id="2.40.260.10">
    <property type="entry name" value="Sortase"/>
    <property type="match status" value="1"/>
</dbReference>
<name>A0A0R2FKF4_9LACO</name>
<protein>
    <submittedName>
        <fullName evidence="2">Uncharacterized protein</fullName>
    </submittedName>
</protein>